<dbReference type="AlphaFoldDB" id="A0A1B0D080"/>
<evidence type="ECO:0008006" key="7">
    <source>
        <dbReference type="Google" id="ProtNLM"/>
    </source>
</evidence>
<dbReference type="PANTHER" id="PTHR24064">
    <property type="entry name" value="SOLUTE CARRIER FAMILY 22 MEMBER"/>
    <property type="match status" value="1"/>
</dbReference>
<dbReference type="InterPro" id="IPR011701">
    <property type="entry name" value="MFS"/>
</dbReference>
<dbReference type="VEuPathDB" id="VectorBase:PPAI000752"/>
<dbReference type="InterPro" id="IPR036259">
    <property type="entry name" value="MFS_trans_sf"/>
</dbReference>
<reference evidence="5" key="1">
    <citation type="submission" date="2022-08" db="UniProtKB">
        <authorList>
            <consortium name="EnsemblMetazoa"/>
        </authorList>
    </citation>
    <scope>IDENTIFICATION</scope>
    <source>
        <strain evidence="5">Israel</strain>
    </source>
</reference>
<dbReference type="SUPFAM" id="SSF103473">
    <property type="entry name" value="MFS general substrate transporter"/>
    <property type="match status" value="1"/>
</dbReference>
<dbReference type="Proteomes" id="UP000092462">
    <property type="component" value="Unassembled WGS sequence"/>
</dbReference>
<dbReference type="EnsemblMetazoa" id="PPAI000752-RA">
    <property type="protein sequence ID" value="PPAI000752-PA"/>
    <property type="gene ID" value="PPAI000752"/>
</dbReference>
<proteinExistence type="predicted"/>
<evidence type="ECO:0000256" key="4">
    <source>
        <dbReference type="ARBA" id="ARBA00023136"/>
    </source>
</evidence>
<dbReference type="EMBL" id="AJVK01021309">
    <property type="status" value="NOT_ANNOTATED_CDS"/>
    <property type="molecule type" value="Genomic_DNA"/>
</dbReference>
<name>A0A1B0D080_PHLPP</name>
<dbReference type="Gene3D" id="1.20.1250.20">
    <property type="entry name" value="MFS general substrate transporter like domains"/>
    <property type="match status" value="2"/>
</dbReference>
<organism evidence="5 6">
    <name type="scientific">Phlebotomus papatasi</name>
    <name type="common">Sandfly</name>
    <dbReference type="NCBI Taxonomy" id="29031"/>
    <lineage>
        <taxon>Eukaryota</taxon>
        <taxon>Metazoa</taxon>
        <taxon>Ecdysozoa</taxon>
        <taxon>Arthropoda</taxon>
        <taxon>Hexapoda</taxon>
        <taxon>Insecta</taxon>
        <taxon>Pterygota</taxon>
        <taxon>Neoptera</taxon>
        <taxon>Endopterygota</taxon>
        <taxon>Diptera</taxon>
        <taxon>Nematocera</taxon>
        <taxon>Psychodoidea</taxon>
        <taxon>Psychodidae</taxon>
        <taxon>Phlebotomus</taxon>
        <taxon>Phlebotomus</taxon>
    </lineage>
</organism>
<accession>A0A1B0D080</accession>
<dbReference type="Pfam" id="PF07690">
    <property type="entry name" value="MFS_1"/>
    <property type="match status" value="2"/>
</dbReference>
<evidence type="ECO:0000256" key="3">
    <source>
        <dbReference type="ARBA" id="ARBA00022989"/>
    </source>
</evidence>
<evidence type="ECO:0000256" key="1">
    <source>
        <dbReference type="ARBA" id="ARBA00004141"/>
    </source>
</evidence>
<sequence>KDKLFAHSFSAGLNEAVHSVTGAASQLKVVRLSLYIRKPKMSREETKWDKVLQELGDFGVFQLKNYILISLVVLLPPVYGFSYVFSAADMNYRCRIDECEPPGSNYSANTTLLELSIPQFDGKFSKCDRFSVLNRSVETCDASNFDHDLSKMSGSWPFVGTMANIGQFIALPITGFFSDRFGRKTAFIISTLCCGLCGIIKSFATSYTMLVIFEFLEMALGSGIYACGYVLGMELVGPSKRAFGTLFINCFYTTGGAILGFVALTQCRSKSGGEALPELKINPVAKKKKKSYPIASIFSSPALLIRLAICSFCWITNTFVYYGLVINSASFGENIHTSFILGCFIEIPSFICSYLVLDRIGRRWTLCSAFLLSGAACLTFIFVGADLTALRLILFLIGRFGITISFTSIYLYTTEIFPTELRSSLLSFCSTVGRIGAAVAPQTPLLAKFSKSMPMILFCGTAIVAGFLILQAPETLNAKLPDTVQQAEKMKNPSTNNIQ</sequence>
<dbReference type="CDD" id="cd17317">
    <property type="entry name" value="MFS_SLC22"/>
    <property type="match status" value="1"/>
</dbReference>
<dbReference type="VEuPathDB" id="VectorBase:PPAPM1_009869"/>
<evidence type="ECO:0000313" key="5">
    <source>
        <dbReference type="EnsemblMetazoa" id="PPAI000752-PA"/>
    </source>
</evidence>
<keyword evidence="4" id="KW-0472">Membrane</keyword>
<comment type="subcellular location">
    <subcellularLocation>
        <location evidence="1">Membrane</location>
        <topology evidence="1">Multi-pass membrane protein</topology>
    </subcellularLocation>
</comment>
<keyword evidence="3" id="KW-1133">Transmembrane helix</keyword>
<protein>
    <recommendedName>
        <fullName evidence="7">Major facilitator superfamily (MFS) profile domain-containing protein</fullName>
    </recommendedName>
</protein>
<dbReference type="GO" id="GO:0016020">
    <property type="term" value="C:membrane"/>
    <property type="evidence" value="ECO:0007669"/>
    <property type="project" value="UniProtKB-SubCell"/>
</dbReference>
<keyword evidence="6" id="KW-1185">Reference proteome</keyword>
<evidence type="ECO:0000256" key="2">
    <source>
        <dbReference type="ARBA" id="ARBA00022692"/>
    </source>
</evidence>
<dbReference type="GO" id="GO:0022857">
    <property type="term" value="F:transmembrane transporter activity"/>
    <property type="evidence" value="ECO:0007669"/>
    <property type="project" value="InterPro"/>
</dbReference>
<keyword evidence="2" id="KW-0812">Transmembrane</keyword>
<dbReference type="EMBL" id="AJVK01021310">
    <property type="status" value="NOT_ANNOTATED_CDS"/>
    <property type="molecule type" value="Genomic_DNA"/>
</dbReference>
<evidence type="ECO:0000313" key="6">
    <source>
        <dbReference type="Proteomes" id="UP000092462"/>
    </source>
</evidence>